<feature type="compositionally biased region" description="Polar residues" evidence="1">
    <location>
        <begin position="8"/>
        <end position="22"/>
    </location>
</feature>
<dbReference type="PANTHER" id="PTHR31084">
    <property type="entry name" value="ALPHA-L-FUCOSIDASE 2"/>
    <property type="match status" value="1"/>
</dbReference>
<reference evidence="6 7" key="1">
    <citation type="submission" date="2017-04" db="EMBL/GenBank/DDBJ databases">
        <authorList>
            <person name="Afonso C.L."/>
            <person name="Miller P.J."/>
            <person name="Scott M.A."/>
            <person name="Spackman E."/>
            <person name="Goraichik I."/>
            <person name="Dimitrov K.M."/>
            <person name="Suarez D.L."/>
            <person name="Swayne D.E."/>
        </authorList>
    </citation>
    <scope>NUCLEOTIDE SEQUENCE [LARGE SCALE GENOMIC DNA]</scope>
    <source>
        <strain evidence="6 7">DSM 22418</strain>
    </source>
</reference>
<evidence type="ECO:0000259" key="4">
    <source>
        <dbReference type="Pfam" id="PF21307"/>
    </source>
</evidence>
<keyword evidence="2" id="KW-0472">Membrane</keyword>
<feature type="domain" description="Alpha fucosidase A-like C-terminal" evidence="4">
    <location>
        <begin position="754"/>
        <end position="841"/>
    </location>
</feature>
<dbReference type="Gene3D" id="2.70.98.50">
    <property type="entry name" value="putative glycoside hydrolase family protein from bacillus halodurans"/>
    <property type="match status" value="1"/>
</dbReference>
<dbReference type="Gene3D" id="1.50.10.10">
    <property type="match status" value="1"/>
</dbReference>
<accession>A0A1X7JBZ1</accession>
<dbReference type="PANTHER" id="PTHR31084:SF0">
    <property type="entry name" value="ALPHA-L-FUCOSIDASE 2"/>
    <property type="match status" value="1"/>
</dbReference>
<protein>
    <submittedName>
        <fullName evidence="6">Alpha-L-fucosidase 2</fullName>
    </submittedName>
</protein>
<dbReference type="GO" id="GO:0005975">
    <property type="term" value="P:carbohydrate metabolic process"/>
    <property type="evidence" value="ECO:0007669"/>
    <property type="project" value="InterPro"/>
</dbReference>
<evidence type="ECO:0000256" key="2">
    <source>
        <dbReference type="SAM" id="Phobius"/>
    </source>
</evidence>
<dbReference type="Pfam" id="PF22124">
    <property type="entry name" value="Glyco_hydro_95_cat"/>
    <property type="match status" value="1"/>
</dbReference>
<feature type="region of interest" description="Disordered" evidence="1">
    <location>
        <begin position="1"/>
        <end position="31"/>
    </location>
</feature>
<feature type="domain" description="Glycosyl hydrolase family 95 N-terminal" evidence="3">
    <location>
        <begin position="127"/>
        <end position="248"/>
    </location>
</feature>
<dbReference type="InterPro" id="IPR008928">
    <property type="entry name" value="6-hairpin_glycosidase_sf"/>
</dbReference>
<sequence>MTVRNHALSDNRNTQVSPITDTPSKKAFDTPPIVPFLYPKTEADIDGHQPRYHGVSFAPATQSINKRNQNLDNLVAEIGKIVVVNRFYIRYIVSLLQNLIMKSIFLSFVLSIIGLSLFAQKSKTYNLSFKDLAKQWDEAIPLGNGMIGALIWDKENTIRLSLDRADLWDERKAFPIEEHTFEWVTEQVKNKTYAAAQKWGDSPYDTYPYPTKLPAAALTFNLPSLGKVISNTLDIHTATHTLTFDNGTIFTNFVHATQPIGYFEIEGPTATLATPTLVPHTYQAANDDGKAVSVVSGQSLTRLGYKGGQIERSANQQRIHQTTYDGRYFEVLLEWRMISPTKIIGLWTIANNNKADLSQEIKQISAPTLRRTHENWWANYWSKSGIQIPDELLERQYYLELYKLGSSARNGAPAITLQAVWTADNGGLPPWKGDFHNDLNTQLSYWPAYTANRLEEAKTYTDWLWKVRPANLEYTQQYFGVSGLNIPGVLTLNGYPMGGWIQYSLSPTVSAWTAQHFYWQWKYSMDSEFLKKQAYPYIIESATFLKNITFLKNGKRYLPLSSSPEYNDNSINAWFPDWTNFDLGLAHFLFSAAAEINEAVGQQEEAKKWLITKAELPPYALNQTGMLVAVDKPMEHSHRHMSPYMAIYPLAQLDINKIEDKTIIEQSLTHLEKLGTRAWVGYSFSWIACLHARAKQSQQAVANLQKFASNFCSVNSFHLNGDQKGGEYSGYTYRPFTLEGNFAFAQGVHELLIQSKPGYVEIFPAIPSQWENVAFENLRTQGGFLVSAARIKAQRTHIEVLATAPGTFTLMYPGKLQAKQGKKISLHKNGLLYIQLKKGEKIVLEEELKV</sequence>
<dbReference type="InterPro" id="IPR049053">
    <property type="entry name" value="AFCA-like_C"/>
</dbReference>
<evidence type="ECO:0000313" key="7">
    <source>
        <dbReference type="Proteomes" id="UP000192980"/>
    </source>
</evidence>
<dbReference type="Proteomes" id="UP000192980">
    <property type="component" value="Unassembled WGS sequence"/>
</dbReference>
<keyword evidence="2" id="KW-0812">Transmembrane</keyword>
<name>A0A1X7JBZ1_9SPHI</name>
<evidence type="ECO:0000313" key="6">
    <source>
        <dbReference type="EMBL" id="SMG24891.1"/>
    </source>
</evidence>
<feature type="transmembrane region" description="Helical" evidence="2">
    <location>
        <begin position="99"/>
        <end position="119"/>
    </location>
</feature>
<proteinExistence type="predicted"/>
<organism evidence="6 7">
    <name type="scientific">Sphingobacterium psychroaquaticum</name>
    <dbReference type="NCBI Taxonomy" id="561061"/>
    <lineage>
        <taxon>Bacteria</taxon>
        <taxon>Pseudomonadati</taxon>
        <taxon>Bacteroidota</taxon>
        <taxon>Sphingobacteriia</taxon>
        <taxon>Sphingobacteriales</taxon>
        <taxon>Sphingobacteriaceae</taxon>
        <taxon>Sphingobacterium</taxon>
    </lineage>
</organism>
<dbReference type="GO" id="GO:0004560">
    <property type="term" value="F:alpha-L-fucosidase activity"/>
    <property type="evidence" value="ECO:0007669"/>
    <property type="project" value="TreeGrafter"/>
</dbReference>
<dbReference type="EMBL" id="FXAU01000002">
    <property type="protein sequence ID" value="SMG24891.1"/>
    <property type="molecule type" value="Genomic_DNA"/>
</dbReference>
<keyword evidence="2" id="KW-1133">Transmembrane helix</keyword>
<dbReference type="Pfam" id="PF21307">
    <property type="entry name" value="Glyco_hydro_95_C"/>
    <property type="match status" value="1"/>
</dbReference>
<evidence type="ECO:0000259" key="3">
    <source>
        <dbReference type="Pfam" id="PF14498"/>
    </source>
</evidence>
<dbReference type="SUPFAM" id="SSF48208">
    <property type="entry name" value="Six-hairpin glycosidases"/>
    <property type="match status" value="1"/>
</dbReference>
<dbReference type="AlphaFoldDB" id="A0A1X7JBZ1"/>
<evidence type="ECO:0000259" key="5">
    <source>
        <dbReference type="Pfam" id="PF22124"/>
    </source>
</evidence>
<dbReference type="RefSeq" id="WP_234991142.1">
    <property type="nucleotide sequence ID" value="NZ_FXAU01000002.1"/>
</dbReference>
<dbReference type="InterPro" id="IPR027414">
    <property type="entry name" value="GH95_N_dom"/>
</dbReference>
<gene>
    <name evidence="6" type="ORF">SAMN05660862_1691</name>
</gene>
<dbReference type="Pfam" id="PF14498">
    <property type="entry name" value="Glyco_hyd_65N_2"/>
    <property type="match status" value="1"/>
</dbReference>
<feature type="domain" description="Glycosyl hydrolase family 95 catalytic" evidence="5">
    <location>
        <begin position="392"/>
        <end position="752"/>
    </location>
</feature>
<evidence type="ECO:0000256" key="1">
    <source>
        <dbReference type="SAM" id="MobiDB-lite"/>
    </source>
</evidence>
<dbReference type="STRING" id="561061.SAMN05660862_1691"/>
<keyword evidence="7" id="KW-1185">Reference proteome</keyword>
<dbReference type="InterPro" id="IPR012341">
    <property type="entry name" value="6hp_glycosidase-like_sf"/>
</dbReference>
<dbReference type="InterPro" id="IPR054363">
    <property type="entry name" value="GH95_cat"/>
</dbReference>